<keyword evidence="5" id="KW-0326">Glycosidase</keyword>
<reference evidence="7 8" key="1">
    <citation type="submission" date="2019-01" db="EMBL/GenBank/DDBJ databases">
        <title>Draft genome sequence of Psathyrella aberdarensis IHI B618.</title>
        <authorList>
            <person name="Buettner E."/>
            <person name="Kellner H."/>
        </authorList>
    </citation>
    <scope>NUCLEOTIDE SEQUENCE [LARGE SCALE GENOMIC DNA]</scope>
    <source>
        <strain evidence="7 8">IHI B618</strain>
    </source>
</reference>
<dbReference type="GO" id="GO:0016798">
    <property type="term" value="F:hydrolase activity, acting on glycosyl bonds"/>
    <property type="evidence" value="ECO:0007669"/>
    <property type="project" value="UniProtKB-KW"/>
</dbReference>
<proteinExistence type="inferred from homology"/>
<dbReference type="InterPro" id="IPR029056">
    <property type="entry name" value="Ribokinase-like"/>
</dbReference>
<keyword evidence="1" id="KW-0479">Metal-binding</keyword>
<organism evidence="7 8">
    <name type="scientific">Candolleomyces aberdarensis</name>
    <dbReference type="NCBI Taxonomy" id="2316362"/>
    <lineage>
        <taxon>Eukaryota</taxon>
        <taxon>Fungi</taxon>
        <taxon>Dikarya</taxon>
        <taxon>Basidiomycota</taxon>
        <taxon>Agaricomycotina</taxon>
        <taxon>Agaricomycetes</taxon>
        <taxon>Agaricomycetidae</taxon>
        <taxon>Agaricales</taxon>
        <taxon>Agaricineae</taxon>
        <taxon>Psathyrellaceae</taxon>
        <taxon>Candolleomyces</taxon>
    </lineage>
</organism>
<evidence type="ECO:0000313" key="8">
    <source>
        <dbReference type="Proteomes" id="UP000290288"/>
    </source>
</evidence>
<keyword evidence="2" id="KW-0378">Hydrolase</keyword>
<feature type="domain" description="Carbohydrate kinase PfkB" evidence="6">
    <location>
        <begin position="716"/>
        <end position="780"/>
    </location>
</feature>
<dbReference type="InterPro" id="IPR022830">
    <property type="entry name" value="Indigdn_synthA-like"/>
</dbReference>
<sequence>MLIRLPSARHSGHLTQRVLKRGSHWDSLRLLKSRNAPLDIHPEVQEALAHNRPVVSLETALVTHGLPLPHCLEVPLAMEANVRSSGAIPATIGFIDGRVKVGLERHELERLANRVHKPVKVSRRDVAATIATRKDGGTTCSSTLIFSALAGIKVFATGGMGGVHRGGENSLDISADLQELTRCPVGLVSSGVKSILDIKRTLEYMETLGVPVVAYSETNDFPAFFSSKSGHKVPWNTANPKTAAEILHEQWRLGIKNGVMFAVPVPEDYHEAGETIEQHISQAISESEQNGMANAGNDVTPWLLNRIRELSGGQSMESNIALLKNNALVGGRIAVQYSQLQGSSATFQPSAPHPVKKDVTVEPNVFQDTRKSPGLSELHPKPANVVVVGCAAIDIIAQGKKDVNPALAPHSTIPGTVNLTLGGVARNIAEAATRVTSTAYPGTSSLLVAPIGEDSFGHILAEQISRSGMRTDGLVPMHEHTAVCNMVLDGQGALIGGVSDMDITDNFSPDSIIPQLQRHSPGYVVFDGNLKSDTIKRLVDHSHKHGIKALFEPTSVYKSSRILPAVKAAIDNGLSQAPITHFTPNILELLEVYQRAQSEDYDLMGSGWWWSCIDNLSLGSNFRMELEQLARRSVDDADASKGTLAFLIDQGIAQVAVNLLPFFQHIWIKCGANGAIAVMHIPGNVAASTGFASQKSNIAKRCVVAQGRNKDIVVLRHFPALKVESPTNVTGAGDSFVGTLIAGISNEGNQIYDPQGLENIVNTAQQAAVLSLQSHEAVSPLLSTMKKL</sequence>
<dbReference type="PANTHER" id="PTHR42909:SF1">
    <property type="entry name" value="CARBOHYDRATE KINASE PFKB DOMAIN-CONTAINING PROTEIN"/>
    <property type="match status" value="1"/>
</dbReference>
<dbReference type="Gene3D" id="3.40.1790.10">
    <property type="entry name" value="Indigoidine synthase domain"/>
    <property type="match status" value="1"/>
</dbReference>
<accession>A0A4Q2DNT0</accession>
<keyword evidence="4" id="KW-0456">Lyase</keyword>
<dbReference type="InterPro" id="IPR011611">
    <property type="entry name" value="PfkB_dom"/>
</dbReference>
<dbReference type="AlphaFoldDB" id="A0A4Q2DNT0"/>
<evidence type="ECO:0000256" key="3">
    <source>
        <dbReference type="ARBA" id="ARBA00023211"/>
    </source>
</evidence>
<dbReference type="HAMAP" id="MF_01876">
    <property type="entry name" value="PsiMP_glycosidase"/>
    <property type="match status" value="1"/>
</dbReference>
<dbReference type="GO" id="GO:0046872">
    <property type="term" value="F:metal ion binding"/>
    <property type="evidence" value="ECO:0007669"/>
    <property type="project" value="UniProtKB-KW"/>
</dbReference>
<dbReference type="PANTHER" id="PTHR42909">
    <property type="entry name" value="ZGC:136858"/>
    <property type="match status" value="1"/>
</dbReference>
<evidence type="ECO:0000259" key="6">
    <source>
        <dbReference type="Pfam" id="PF00294"/>
    </source>
</evidence>
<protein>
    <recommendedName>
        <fullName evidence="6">Carbohydrate kinase PfkB domain-containing protein</fullName>
    </recommendedName>
</protein>
<name>A0A4Q2DNT0_9AGAR</name>
<keyword evidence="3" id="KW-0464">Manganese</keyword>
<evidence type="ECO:0000256" key="1">
    <source>
        <dbReference type="ARBA" id="ARBA00022723"/>
    </source>
</evidence>
<dbReference type="SUPFAM" id="SSF110581">
    <property type="entry name" value="Indigoidine synthase A-like"/>
    <property type="match status" value="1"/>
</dbReference>
<dbReference type="Gene3D" id="3.40.1190.20">
    <property type="match status" value="1"/>
</dbReference>
<evidence type="ECO:0000256" key="5">
    <source>
        <dbReference type="ARBA" id="ARBA00023295"/>
    </source>
</evidence>
<dbReference type="STRING" id="2316362.A0A4Q2DNT0"/>
<dbReference type="Pfam" id="PF04227">
    <property type="entry name" value="Indigoidine_A"/>
    <property type="match status" value="1"/>
</dbReference>
<gene>
    <name evidence="7" type="ORF">EST38_g5220</name>
</gene>
<keyword evidence="8" id="KW-1185">Reference proteome</keyword>
<dbReference type="EMBL" id="SDEE01000140">
    <property type="protein sequence ID" value="RXW20614.1"/>
    <property type="molecule type" value="Genomic_DNA"/>
</dbReference>
<evidence type="ECO:0000313" key="7">
    <source>
        <dbReference type="EMBL" id="RXW20614.1"/>
    </source>
</evidence>
<dbReference type="OrthoDB" id="198885at2759"/>
<dbReference type="Pfam" id="PF00294">
    <property type="entry name" value="PfkB"/>
    <property type="match status" value="2"/>
</dbReference>
<dbReference type="SUPFAM" id="SSF53613">
    <property type="entry name" value="Ribokinase-like"/>
    <property type="match status" value="1"/>
</dbReference>
<feature type="domain" description="Carbohydrate kinase PfkB" evidence="6">
    <location>
        <begin position="384"/>
        <end position="597"/>
    </location>
</feature>
<evidence type="ECO:0000256" key="4">
    <source>
        <dbReference type="ARBA" id="ARBA00023239"/>
    </source>
</evidence>
<dbReference type="GO" id="GO:0004730">
    <property type="term" value="F:pseudouridylate synthase activity"/>
    <property type="evidence" value="ECO:0007669"/>
    <property type="project" value="InterPro"/>
</dbReference>
<dbReference type="InterPro" id="IPR007342">
    <property type="entry name" value="PsuG"/>
</dbReference>
<comment type="caution">
    <text evidence="7">The sequence shown here is derived from an EMBL/GenBank/DDBJ whole genome shotgun (WGS) entry which is preliminary data.</text>
</comment>
<dbReference type="Proteomes" id="UP000290288">
    <property type="component" value="Unassembled WGS sequence"/>
</dbReference>
<evidence type="ECO:0000256" key="2">
    <source>
        <dbReference type="ARBA" id="ARBA00022801"/>
    </source>
</evidence>
<dbReference type="GO" id="GO:0005737">
    <property type="term" value="C:cytoplasm"/>
    <property type="evidence" value="ECO:0007669"/>
    <property type="project" value="TreeGrafter"/>
</dbReference>